<dbReference type="HOGENOM" id="CLU_1567506_0_0_9"/>
<dbReference type="PROSITE" id="PS51186">
    <property type="entry name" value="GNAT"/>
    <property type="match status" value="1"/>
</dbReference>
<name>R8CIB2_BACCE</name>
<dbReference type="GO" id="GO:0016747">
    <property type="term" value="F:acyltransferase activity, transferring groups other than amino-acyl groups"/>
    <property type="evidence" value="ECO:0007669"/>
    <property type="project" value="InterPro"/>
</dbReference>
<evidence type="ECO:0000256" key="2">
    <source>
        <dbReference type="ARBA" id="ARBA00022649"/>
    </source>
</evidence>
<dbReference type="Proteomes" id="UP000014003">
    <property type="component" value="Unassembled WGS sequence"/>
</dbReference>
<keyword evidence="3" id="KW-0808">Transferase</keyword>
<evidence type="ECO:0000256" key="3">
    <source>
        <dbReference type="ARBA" id="ARBA00022679"/>
    </source>
</evidence>
<evidence type="ECO:0000256" key="5">
    <source>
        <dbReference type="ARBA" id="ARBA00049880"/>
    </source>
</evidence>
<dbReference type="SUPFAM" id="SSF55729">
    <property type="entry name" value="Acyl-CoA N-acyltransferases (Nat)"/>
    <property type="match status" value="1"/>
</dbReference>
<comment type="catalytic activity">
    <reaction evidence="5">
        <text>glycyl-tRNA(Gly) + acetyl-CoA = N-acetylglycyl-tRNA(Gly) + CoA + H(+)</text>
        <dbReference type="Rhea" id="RHEA:81867"/>
        <dbReference type="Rhea" id="RHEA-COMP:9683"/>
        <dbReference type="Rhea" id="RHEA-COMP:19766"/>
        <dbReference type="ChEBI" id="CHEBI:15378"/>
        <dbReference type="ChEBI" id="CHEBI:57287"/>
        <dbReference type="ChEBI" id="CHEBI:57288"/>
        <dbReference type="ChEBI" id="CHEBI:78522"/>
        <dbReference type="ChEBI" id="CHEBI:232036"/>
    </reaction>
</comment>
<dbReference type="Pfam" id="PF00583">
    <property type="entry name" value="Acetyltransf_1"/>
    <property type="match status" value="1"/>
</dbReference>
<accession>R8CIB2</accession>
<dbReference type="RefSeq" id="WP_016094776.1">
    <property type="nucleotide sequence ID" value="NZ_KB976126.1"/>
</dbReference>
<organism evidence="7 8">
    <name type="scientific">Bacillus cereus HuA3-9</name>
    <dbReference type="NCBI Taxonomy" id="1053205"/>
    <lineage>
        <taxon>Bacteria</taxon>
        <taxon>Bacillati</taxon>
        <taxon>Bacillota</taxon>
        <taxon>Bacilli</taxon>
        <taxon>Bacillales</taxon>
        <taxon>Bacillaceae</taxon>
        <taxon>Bacillus</taxon>
        <taxon>Bacillus cereus group</taxon>
    </lineage>
</organism>
<evidence type="ECO:0000256" key="1">
    <source>
        <dbReference type="ARBA" id="ARBA00022491"/>
    </source>
</evidence>
<keyword evidence="2" id="KW-1277">Toxin-antitoxin system</keyword>
<dbReference type="InterPro" id="IPR016181">
    <property type="entry name" value="Acyl_CoA_acyltransferase"/>
</dbReference>
<dbReference type="EMBL" id="AHDZ01000070">
    <property type="protein sequence ID" value="EOO11280.1"/>
    <property type="molecule type" value="Genomic_DNA"/>
</dbReference>
<dbReference type="Gene3D" id="3.40.630.30">
    <property type="match status" value="1"/>
</dbReference>
<reference evidence="7 8" key="1">
    <citation type="submission" date="2012-12" db="EMBL/GenBank/DDBJ databases">
        <title>The Genome Sequence of Bacillus cereus HuA3-9.</title>
        <authorList>
            <consortium name="The Broad Institute Genome Sequencing Platform"/>
            <consortium name="The Broad Institute Genome Sequencing Center for Infectious Disease"/>
            <person name="Feldgarden M."/>
            <person name="Van der Auwera G.A."/>
            <person name="Mahillon J."/>
            <person name="Duprez V."/>
            <person name="Timmery S."/>
            <person name="Mattelet C."/>
            <person name="Dierick K."/>
            <person name="Sun M."/>
            <person name="Yu Z."/>
            <person name="Zhu L."/>
            <person name="Hu X."/>
            <person name="Shank E.B."/>
            <person name="Swiecicka I."/>
            <person name="Hansen B.M."/>
            <person name="Andrup L."/>
            <person name="Walker B."/>
            <person name="Young S.K."/>
            <person name="Zeng Q."/>
            <person name="Gargeya S."/>
            <person name="Fitzgerald M."/>
            <person name="Haas B."/>
            <person name="Abouelleil A."/>
            <person name="Alvarado L."/>
            <person name="Arachchi H.M."/>
            <person name="Berlin A.M."/>
            <person name="Chapman S.B."/>
            <person name="Dewar J."/>
            <person name="Goldberg J."/>
            <person name="Griggs A."/>
            <person name="Gujja S."/>
            <person name="Hansen M."/>
            <person name="Howarth C."/>
            <person name="Imamovic A."/>
            <person name="Larimer J."/>
            <person name="McCowan C."/>
            <person name="Murphy C."/>
            <person name="Neiman D."/>
            <person name="Pearson M."/>
            <person name="Priest M."/>
            <person name="Roberts A."/>
            <person name="Saif S."/>
            <person name="Shea T."/>
            <person name="Sisk P."/>
            <person name="Sykes S."/>
            <person name="Wortman J."/>
            <person name="Nusbaum C."/>
            <person name="Birren B."/>
        </authorList>
    </citation>
    <scope>NUCLEOTIDE SEQUENCE [LARGE SCALE GENOMIC DNA]</scope>
    <source>
        <strain evidence="7 8">HuA3-9</strain>
    </source>
</reference>
<keyword evidence="1" id="KW-0678">Repressor</keyword>
<evidence type="ECO:0000259" key="6">
    <source>
        <dbReference type="PROSITE" id="PS51186"/>
    </source>
</evidence>
<evidence type="ECO:0000313" key="7">
    <source>
        <dbReference type="EMBL" id="EOO11280.1"/>
    </source>
</evidence>
<dbReference type="AlphaFoldDB" id="R8CIB2"/>
<dbReference type="PANTHER" id="PTHR36449:SF1">
    <property type="entry name" value="ACETYLTRANSFERASE"/>
    <property type="match status" value="1"/>
</dbReference>
<dbReference type="PATRIC" id="fig|1053205.3.peg.5609"/>
<comment type="caution">
    <text evidence="7">The sequence shown here is derived from an EMBL/GenBank/DDBJ whole genome shotgun (WGS) entry which is preliminary data.</text>
</comment>
<protein>
    <recommendedName>
        <fullName evidence="6">N-acetyltransferase domain-containing protein</fullName>
    </recommendedName>
</protein>
<proteinExistence type="predicted"/>
<dbReference type="InterPro" id="IPR000182">
    <property type="entry name" value="GNAT_dom"/>
</dbReference>
<feature type="domain" description="N-acetyltransferase" evidence="6">
    <location>
        <begin position="12"/>
        <end position="159"/>
    </location>
</feature>
<evidence type="ECO:0000256" key="4">
    <source>
        <dbReference type="ARBA" id="ARBA00023315"/>
    </source>
</evidence>
<evidence type="ECO:0000313" key="8">
    <source>
        <dbReference type="Proteomes" id="UP000014003"/>
    </source>
</evidence>
<sequence length="170" mass="20305">MSISYDVLDMLILNEEMYEHMFDKIQEFNCRNDTMSNYLKQSAYYNFAGYEENTTLVMFYEDLIGYFTLKMGEVNISDVFYPALEIRRLAIETTYQNRNTGGMVIEYIEDIAKQVNVRFIKLEGLKEYQKWYEKQGFELINSDDSINKVPTVSMYKDLHDERLLERYLEG</sequence>
<gene>
    <name evidence="7" type="ORF">IGA_05543</name>
</gene>
<keyword evidence="4" id="KW-0012">Acyltransferase</keyword>
<dbReference type="PANTHER" id="PTHR36449">
    <property type="entry name" value="ACETYLTRANSFERASE-RELATED"/>
    <property type="match status" value="1"/>
</dbReference>